<name>A0A2J0L654_9BACT</name>
<comment type="caution">
    <text evidence="4">The sequence shown here is derived from an EMBL/GenBank/DDBJ whole genome shotgun (WGS) entry which is preliminary data.</text>
</comment>
<dbReference type="PANTHER" id="PTHR46969:SF1">
    <property type="entry name" value="BIFUNCTIONAL PROTEIN HLDE"/>
    <property type="match status" value="1"/>
</dbReference>
<evidence type="ECO:0000256" key="2">
    <source>
        <dbReference type="ARBA" id="ARBA00022777"/>
    </source>
</evidence>
<evidence type="ECO:0000259" key="3">
    <source>
        <dbReference type="Pfam" id="PF00294"/>
    </source>
</evidence>
<keyword evidence="2 4" id="KW-0418">Kinase</keyword>
<dbReference type="InterPro" id="IPR011611">
    <property type="entry name" value="PfkB_dom"/>
</dbReference>
<protein>
    <submittedName>
        <fullName evidence="4">D-glycero-beta-D-manno-heptose-7-phosphate kinase</fullName>
    </submittedName>
</protein>
<dbReference type="NCBIfam" id="TIGR02198">
    <property type="entry name" value="rfaE_dom_I"/>
    <property type="match status" value="1"/>
</dbReference>
<dbReference type="InterPro" id="IPR002173">
    <property type="entry name" value="Carboh/pur_kinase_PfkB_CS"/>
</dbReference>
<evidence type="ECO:0000313" key="5">
    <source>
        <dbReference type="Proteomes" id="UP000230052"/>
    </source>
</evidence>
<dbReference type="Gene3D" id="3.40.1190.20">
    <property type="match status" value="1"/>
</dbReference>
<sequence length="332" mass="36073">MKTLGFEKLKEIINKFKKAKVLVVGDLMLDEYVWGDVTRISPEAPVPIVKVNKENFMPGGASNVANNIVTLGGKAILVGVIGSDGRGEILKKTLKDKGVDIGGVISDISRPTTLKTRVIASHQQVVRIDKEKTDPLSSKVLSKVIDYVRRKLEDVDSLIIEDYGKGVIIPQLLDKVVSMARAKNKLIIVDPKEENFSFYKGITGITPNQHEASCAVGFAIKDEETLNKAGFKLLNKLGCKVVVITLGERGMRVFERRKRSVHIPTVAQEVFDVSGAGDTVIGTFTLSLSCGAEPIVAAHIANCAAGIVIGKLGTAVVTKDELIERIKKEMER</sequence>
<evidence type="ECO:0000313" key="4">
    <source>
        <dbReference type="EMBL" id="PIU42017.1"/>
    </source>
</evidence>
<dbReference type="Proteomes" id="UP000230052">
    <property type="component" value="Unassembled WGS sequence"/>
</dbReference>
<accession>A0A2J0L654</accession>
<dbReference type="GO" id="GO:0033785">
    <property type="term" value="F:heptose 7-phosphate kinase activity"/>
    <property type="evidence" value="ECO:0007669"/>
    <property type="project" value="TreeGrafter"/>
</dbReference>
<feature type="domain" description="Carbohydrate kinase PfkB" evidence="3">
    <location>
        <begin position="19"/>
        <end position="316"/>
    </location>
</feature>
<reference evidence="4 5" key="1">
    <citation type="submission" date="2017-09" db="EMBL/GenBank/DDBJ databases">
        <title>Depth-based differentiation of microbial function through sediment-hosted aquifers and enrichment of novel symbionts in the deep terrestrial subsurface.</title>
        <authorList>
            <person name="Probst A.J."/>
            <person name="Ladd B."/>
            <person name="Jarett J.K."/>
            <person name="Geller-Mcgrath D.E."/>
            <person name="Sieber C.M."/>
            <person name="Emerson J.B."/>
            <person name="Anantharaman K."/>
            <person name="Thomas B.C."/>
            <person name="Malmstrom R."/>
            <person name="Stieglmeier M."/>
            <person name="Klingl A."/>
            <person name="Woyke T."/>
            <person name="Ryan C.M."/>
            <person name="Banfield J.F."/>
        </authorList>
    </citation>
    <scope>NUCLEOTIDE SEQUENCE [LARGE SCALE GENOMIC DNA]</scope>
    <source>
        <strain evidence="4">CG07_land_8_20_14_0_80_42_15</strain>
    </source>
</reference>
<dbReference type="GO" id="GO:0005829">
    <property type="term" value="C:cytosol"/>
    <property type="evidence" value="ECO:0007669"/>
    <property type="project" value="TreeGrafter"/>
</dbReference>
<dbReference type="Pfam" id="PF00294">
    <property type="entry name" value="PfkB"/>
    <property type="match status" value="1"/>
</dbReference>
<gene>
    <name evidence="4" type="primary">rfaE1</name>
    <name evidence="4" type="ORF">COS99_02185</name>
</gene>
<dbReference type="InterPro" id="IPR011913">
    <property type="entry name" value="RfaE_dom_I"/>
</dbReference>
<dbReference type="InterPro" id="IPR029056">
    <property type="entry name" value="Ribokinase-like"/>
</dbReference>
<organism evidence="4 5">
    <name type="scientific">Candidatus Aquitaenariimonas noxiae</name>
    <dbReference type="NCBI Taxonomy" id="1974741"/>
    <lineage>
        <taxon>Bacteria</taxon>
        <taxon>Pseudomonadati</taxon>
        <taxon>Candidatus Omnitrophota</taxon>
        <taxon>Candidatus Aquitaenariimonas</taxon>
    </lineage>
</organism>
<dbReference type="GO" id="GO:0016773">
    <property type="term" value="F:phosphotransferase activity, alcohol group as acceptor"/>
    <property type="evidence" value="ECO:0007669"/>
    <property type="project" value="InterPro"/>
</dbReference>
<dbReference type="PROSITE" id="PS00583">
    <property type="entry name" value="PFKB_KINASES_1"/>
    <property type="match status" value="1"/>
</dbReference>
<dbReference type="SUPFAM" id="SSF53613">
    <property type="entry name" value="Ribokinase-like"/>
    <property type="match status" value="1"/>
</dbReference>
<dbReference type="AlphaFoldDB" id="A0A2J0L654"/>
<evidence type="ECO:0000256" key="1">
    <source>
        <dbReference type="ARBA" id="ARBA00022679"/>
    </source>
</evidence>
<dbReference type="PANTHER" id="PTHR46969">
    <property type="entry name" value="BIFUNCTIONAL PROTEIN HLDE"/>
    <property type="match status" value="1"/>
</dbReference>
<keyword evidence="1" id="KW-0808">Transferase</keyword>
<proteinExistence type="predicted"/>
<dbReference type="GO" id="GO:0033786">
    <property type="term" value="F:heptose-1-phosphate adenylyltransferase activity"/>
    <property type="evidence" value="ECO:0007669"/>
    <property type="project" value="TreeGrafter"/>
</dbReference>
<dbReference type="EMBL" id="PEWV01000022">
    <property type="protein sequence ID" value="PIU42017.1"/>
    <property type="molecule type" value="Genomic_DNA"/>
</dbReference>
<dbReference type="CDD" id="cd01172">
    <property type="entry name" value="RfaE_like"/>
    <property type="match status" value="1"/>
</dbReference>
<dbReference type="FunFam" id="3.40.1190.20:FF:000002">
    <property type="entry name" value="Bifunctional protein HldE"/>
    <property type="match status" value="1"/>
</dbReference>